<dbReference type="RefSeq" id="WP_073994456.1">
    <property type="nucleotide sequence ID" value="NZ_FQYT01000027.1"/>
</dbReference>
<dbReference type="Proteomes" id="UP000184342">
    <property type="component" value="Unassembled WGS sequence"/>
</dbReference>
<keyword evidence="9 19" id="KW-0808">Transferase</keyword>
<comment type="subcellular location">
    <subcellularLocation>
        <location evidence="2 19">Cell membrane</location>
        <topology evidence="2 19">Multi-pass membrane protein</topology>
    </subcellularLocation>
</comment>
<evidence type="ECO:0000313" key="20">
    <source>
        <dbReference type="EMBL" id="SHJ58713.1"/>
    </source>
</evidence>
<comment type="catalytic activity">
    <reaction evidence="17 19">
        <text>alpha-ribazole + adenosylcob(III)inamide-GDP = adenosylcob(III)alamin + GMP + H(+)</text>
        <dbReference type="Rhea" id="RHEA:16049"/>
        <dbReference type="ChEBI" id="CHEBI:10329"/>
        <dbReference type="ChEBI" id="CHEBI:15378"/>
        <dbReference type="ChEBI" id="CHEBI:18408"/>
        <dbReference type="ChEBI" id="CHEBI:58115"/>
        <dbReference type="ChEBI" id="CHEBI:60487"/>
        <dbReference type="EC" id="2.7.8.26"/>
    </reaction>
</comment>
<evidence type="ECO:0000256" key="15">
    <source>
        <dbReference type="ARBA" id="ARBA00032605"/>
    </source>
</evidence>
<dbReference type="EC" id="2.7.8.26" evidence="5 19"/>
<name>A0A1M6KID1_9FIRM</name>
<feature type="transmembrane region" description="Helical" evidence="19">
    <location>
        <begin position="203"/>
        <end position="220"/>
    </location>
</feature>
<keyword evidence="8 19" id="KW-0169">Cobalamin biosynthesis</keyword>
<evidence type="ECO:0000256" key="19">
    <source>
        <dbReference type="HAMAP-Rule" id="MF_00719"/>
    </source>
</evidence>
<evidence type="ECO:0000256" key="1">
    <source>
        <dbReference type="ARBA" id="ARBA00001946"/>
    </source>
</evidence>
<dbReference type="GO" id="GO:0051073">
    <property type="term" value="F:adenosylcobinamide-GDP ribazoletransferase activity"/>
    <property type="evidence" value="ECO:0007669"/>
    <property type="project" value="UniProtKB-UniRule"/>
</dbReference>
<evidence type="ECO:0000256" key="17">
    <source>
        <dbReference type="ARBA" id="ARBA00048623"/>
    </source>
</evidence>
<keyword evidence="11 19" id="KW-0460">Magnesium</keyword>
<dbReference type="AlphaFoldDB" id="A0A1M6KID1"/>
<dbReference type="PANTHER" id="PTHR34148:SF1">
    <property type="entry name" value="ADENOSYLCOBINAMIDE-GDP RIBAZOLETRANSFERASE"/>
    <property type="match status" value="1"/>
</dbReference>
<keyword evidence="10 19" id="KW-0812">Transmembrane</keyword>
<dbReference type="GO" id="GO:0005886">
    <property type="term" value="C:plasma membrane"/>
    <property type="evidence" value="ECO:0007669"/>
    <property type="project" value="UniProtKB-SubCell"/>
</dbReference>
<evidence type="ECO:0000256" key="16">
    <source>
        <dbReference type="ARBA" id="ARBA00032853"/>
    </source>
</evidence>
<protein>
    <recommendedName>
        <fullName evidence="6 19">Adenosylcobinamide-GDP ribazoletransferase</fullName>
        <ecNumber evidence="5 19">2.7.8.26</ecNumber>
    </recommendedName>
    <alternativeName>
        <fullName evidence="16 19">Cobalamin synthase</fullName>
    </alternativeName>
    <alternativeName>
        <fullName evidence="15 19">Cobalamin-5'-phosphate synthase</fullName>
    </alternativeName>
</protein>
<keyword evidence="12 19" id="KW-1133">Transmembrane helix</keyword>
<dbReference type="EMBL" id="FQYT01000027">
    <property type="protein sequence ID" value="SHJ58713.1"/>
    <property type="molecule type" value="Genomic_DNA"/>
</dbReference>
<comment type="similarity">
    <text evidence="4 19">Belongs to the CobS family.</text>
</comment>
<dbReference type="UniPathway" id="UPA00148">
    <property type="reaction ID" value="UER00238"/>
</dbReference>
<keyword evidence="13 19" id="KW-0472">Membrane</keyword>
<comment type="cofactor">
    <cofactor evidence="1 19">
        <name>Mg(2+)</name>
        <dbReference type="ChEBI" id="CHEBI:18420"/>
    </cofactor>
</comment>
<gene>
    <name evidence="19" type="primary">cobS</name>
    <name evidence="20" type="ORF">SAMN02745691_02200</name>
</gene>
<evidence type="ECO:0000256" key="9">
    <source>
        <dbReference type="ARBA" id="ARBA00022679"/>
    </source>
</evidence>
<evidence type="ECO:0000256" key="6">
    <source>
        <dbReference type="ARBA" id="ARBA00015850"/>
    </source>
</evidence>
<evidence type="ECO:0000256" key="7">
    <source>
        <dbReference type="ARBA" id="ARBA00022475"/>
    </source>
</evidence>
<dbReference type="OrthoDB" id="9794626at2"/>
<evidence type="ECO:0000256" key="12">
    <source>
        <dbReference type="ARBA" id="ARBA00022989"/>
    </source>
</evidence>
<evidence type="ECO:0000256" key="4">
    <source>
        <dbReference type="ARBA" id="ARBA00010561"/>
    </source>
</evidence>
<evidence type="ECO:0000313" key="21">
    <source>
        <dbReference type="Proteomes" id="UP000184342"/>
    </source>
</evidence>
<dbReference type="Pfam" id="PF02654">
    <property type="entry name" value="CobS"/>
    <property type="match status" value="1"/>
</dbReference>
<feature type="transmembrane region" description="Helical" evidence="19">
    <location>
        <begin position="66"/>
        <end position="89"/>
    </location>
</feature>
<evidence type="ECO:0000256" key="5">
    <source>
        <dbReference type="ARBA" id="ARBA00013200"/>
    </source>
</evidence>
<feature type="transmembrane region" description="Helical" evidence="19">
    <location>
        <begin position="179"/>
        <end position="197"/>
    </location>
</feature>
<evidence type="ECO:0000256" key="13">
    <source>
        <dbReference type="ARBA" id="ARBA00023136"/>
    </source>
</evidence>
<evidence type="ECO:0000256" key="11">
    <source>
        <dbReference type="ARBA" id="ARBA00022842"/>
    </source>
</evidence>
<keyword evidence="21" id="KW-1185">Reference proteome</keyword>
<dbReference type="InterPro" id="IPR003805">
    <property type="entry name" value="CobS"/>
</dbReference>
<organism evidence="20 21">
    <name type="scientific">Parasporobacterium paucivorans DSM 15970</name>
    <dbReference type="NCBI Taxonomy" id="1122934"/>
    <lineage>
        <taxon>Bacteria</taxon>
        <taxon>Bacillati</taxon>
        <taxon>Bacillota</taxon>
        <taxon>Clostridia</taxon>
        <taxon>Lachnospirales</taxon>
        <taxon>Lachnospiraceae</taxon>
        <taxon>Parasporobacterium</taxon>
    </lineage>
</organism>
<evidence type="ECO:0000256" key="18">
    <source>
        <dbReference type="ARBA" id="ARBA00049504"/>
    </source>
</evidence>
<dbReference type="GO" id="GO:0009236">
    <property type="term" value="P:cobalamin biosynthetic process"/>
    <property type="evidence" value="ECO:0007669"/>
    <property type="project" value="UniProtKB-UniRule"/>
</dbReference>
<feature type="transmembrane region" description="Helical" evidence="19">
    <location>
        <begin position="32"/>
        <end position="54"/>
    </location>
</feature>
<evidence type="ECO:0000256" key="3">
    <source>
        <dbReference type="ARBA" id="ARBA00004663"/>
    </source>
</evidence>
<dbReference type="HAMAP" id="MF_00719">
    <property type="entry name" value="CobS"/>
    <property type="match status" value="1"/>
</dbReference>
<comment type="function">
    <text evidence="14 19">Joins adenosylcobinamide-GDP and alpha-ribazole to generate adenosylcobalamin (Ado-cobalamin). Also synthesizes adenosylcobalamin 5'-phosphate from adenosylcobinamide-GDP and alpha-ribazole 5'-phosphate.</text>
</comment>
<comment type="pathway">
    <text evidence="3 19">Cofactor biosynthesis; adenosylcobalamin biosynthesis; adenosylcobalamin from cob(II)yrinate a,c-diamide: step 7/7.</text>
</comment>
<proteinExistence type="inferred from homology"/>
<evidence type="ECO:0000256" key="14">
    <source>
        <dbReference type="ARBA" id="ARBA00025228"/>
    </source>
</evidence>
<feature type="transmembrane region" description="Helical" evidence="19">
    <location>
        <begin position="136"/>
        <end position="158"/>
    </location>
</feature>
<comment type="catalytic activity">
    <reaction evidence="18 19">
        <text>alpha-ribazole 5'-phosphate + adenosylcob(III)inamide-GDP = adenosylcob(III)alamin 5'-phosphate + GMP + H(+)</text>
        <dbReference type="Rhea" id="RHEA:23560"/>
        <dbReference type="ChEBI" id="CHEBI:15378"/>
        <dbReference type="ChEBI" id="CHEBI:57918"/>
        <dbReference type="ChEBI" id="CHEBI:58115"/>
        <dbReference type="ChEBI" id="CHEBI:60487"/>
        <dbReference type="ChEBI" id="CHEBI:60493"/>
        <dbReference type="EC" id="2.7.8.26"/>
    </reaction>
</comment>
<dbReference type="GO" id="GO:0008818">
    <property type="term" value="F:cobalamin 5'-phosphate synthase activity"/>
    <property type="evidence" value="ECO:0007669"/>
    <property type="project" value="UniProtKB-UniRule"/>
</dbReference>
<dbReference type="STRING" id="1122934.SAMN02745691_02200"/>
<sequence>MKSILQSVVIAFAMYSKIPMPSIEWEVKNMRYAMSFFPFVGIVIGALACAWYYIVSTFGISPVLSAGVFTVLPVLITGGIHMDGFLDTIDALSSNQSMDKKIEILSDSNAGAFAVIYGIVYMVLTFSFWHEIGGRTILIVALGFVLSRSLSALSVVSFRKAKKTGLASLFSDAAVSRNVRISNIVMIVLSGAAMVAINPVLGIIALCAAFLVFAYFRYIAYKSFGGITGDLCGYFLQLCELAILICVVGGNMICF</sequence>
<dbReference type="PANTHER" id="PTHR34148">
    <property type="entry name" value="ADENOSYLCOBINAMIDE-GDP RIBAZOLETRANSFERASE"/>
    <property type="match status" value="1"/>
</dbReference>
<evidence type="ECO:0000256" key="8">
    <source>
        <dbReference type="ARBA" id="ARBA00022573"/>
    </source>
</evidence>
<feature type="transmembrane region" description="Helical" evidence="19">
    <location>
        <begin position="232"/>
        <end position="253"/>
    </location>
</feature>
<evidence type="ECO:0000256" key="2">
    <source>
        <dbReference type="ARBA" id="ARBA00004651"/>
    </source>
</evidence>
<reference evidence="20 21" key="1">
    <citation type="submission" date="2016-11" db="EMBL/GenBank/DDBJ databases">
        <authorList>
            <person name="Jaros S."/>
            <person name="Januszkiewicz K."/>
            <person name="Wedrychowicz H."/>
        </authorList>
    </citation>
    <scope>NUCLEOTIDE SEQUENCE [LARGE SCALE GENOMIC DNA]</scope>
    <source>
        <strain evidence="20 21">DSM 15970</strain>
    </source>
</reference>
<evidence type="ECO:0000256" key="10">
    <source>
        <dbReference type="ARBA" id="ARBA00022692"/>
    </source>
</evidence>
<feature type="transmembrane region" description="Helical" evidence="19">
    <location>
        <begin position="110"/>
        <end position="130"/>
    </location>
</feature>
<keyword evidence="7 19" id="KW-1003">Cell membrane</keyword>
<accession>A0A1M6KID1</accession>